<keyword evidence="1" id="KW-0472">Membrane</keyword>
<keyword evidence="1" id="KW-0812">Transmembrane</keyword>
<sequence length="293" mass="34264">MKYRGLFVIISAIALTTIAYLNTTEYAILGVLLFFLLILGTSIYGMLKPKSEDNYHNRRWLVFLSAVGVFLLVFSRIVLMNYWTGFWELSNYLFYTSVVLFLTFVVVLTISTYKNKGLSFYNSSDAILLLTPLILFFLLELFHFKNSVSKESIDRVGNLRRYADIYLGNIIQENRDSLFIKTYKHIEEIENKLIEQSGGLNTEGHLVNGNDYRRPNSIVIQSGRLRDLEMTFNKLWISIDNKEAKDKINRIYQYILTENIRDNSVTEMLYRLSLFRLQLKNIELEIHATQHCI</sequence>
<keyword evidence="3" id="KW-1185">Reference proteome</keyword>
<name>A0A934WYH5_9BACT</name>
<reference evidence="2" key="1">
    <citation type="submission" date="2021-01" db="EMBL/GenBank/DDBJ databases">
        <title>Marivirga aurantiaca sp. nov., isolated from intertidal surface sediments.</title>
        <authorList>
            <person name="Zhang M."/>
        </authorList>
    </citation>
    <scope>NUCLEOTIDE SEQUENCE</scope>
    <source>
        <strain evidence="2">S37H4</strain>
    </source>
</reference>
<keyword evidence="1" id="KW-1133">Transmembrane helix</keyword>
<evidence type="ECO:0000313" key="3">
    <source>
        <dbReference type="Proteomes" id="UP000611723"/>
    </source>
</evidence>
<protein>
    <submittedName>
        <fullName evidence="2">Uncharacterized protein</fullName>
    </submittedName>
</protein>
<dbReference type="RefSeq" id="WP_201430805.1">
    <property type="nucleotide sequence ID" value="NZ_JAEQBW010000003.1"/>
</dbReference>
<comment type="caution">
    <text evidence="2">The sequence shown here is derived from an EMBL/GenBank/DDBJ whole genome shotgun (WGS) entry which is preliminary data.</text>
</comment>
<dbReference type="EMBL" id="JAEQBW010000003">
    <property type="protein sequence ID" value="MBK6265126.1"/>
    <property type="molecule type" value="Genomic_DNA"/>
</dbReference>
<feature type="transmembrane region" description="Helical" evidence="1">
    <location>
        <begin position="5"/>
        <end position="21"/>
    </location>
</feature>
<feature type="transmembrane region" description="Helical" evidence="1">
    <location>
        <begin position="92"/>
        <end position="113"/>
    </location>
</feature>
<gene>
    <name evidence="2" type="ORF">JKA74_08760</name>
</gene>
<dbReference type="AlphaFoldDB" id="A0A934WYH5"/>
<feature type="transmembrane region" description="Helical" evidence="1">
    <location>
        <begin position="59"/>
        <end position="80"/>
    </location>
</feature>
<feature type="transmembrane region" description="Helical" evidence="1">
    <location>
        <begin position="27"/>
        <end position="47"/>
    </location>
</feature>
<feature type="transmembrane region" description="Helical" evidence="1">
    <location>
        <begin position="125"/>
        <end position="144"/>
    </location>
</feature>
<accession>A0A934WYH5</accession>
<dbReference type="Proteomes" id="UP000611723">
    <property type="component" value="Unassembled WGS sequence"/>
</dbReference>
<organism evidence="2 3">
    <name type="scientific">Marivirga aurantiaca</name>
    <dbReference type="NCBI Taxonomy" id="2802615"/>
    <lineage>
        <taxon>Bacteria</taxon>
        <taxon>Pseudomonadati</taxon>
        <taxon>Bacteroidota</taxon>
        <taxon>Cytophagia</taxon>
        <taxon>Cytophagales</taxon>
        <taxon>Marivirgaceae</taxon>
        <taxon>Marivirga</taxon>
    </lineage>
</organism>
<evidence type="ECO:0000313" key="2">
    <source>
        <dbReference type="EMBL" id="MBK6265126.1"/>
    </source>
</evidence>
<proteinExistence type="predicted"/>
<evidence type="ECO:0000256" key="1">
    <source>
        <dbReference type="SAM" id="Phobius"/>
    </source>
</evidence>